<dbReference type="PANTHER" id="PTHR43433">
    <property type="entry name" value="HYDROLASE, ALPHA/BETA FOLD FAMILY PROTEIN"/>
    <property type="match status" value="1"/>
</dbReference>
<sequence length="296" mass="33510">MGYIELKNAAIYYEIYGEKNRETIVLVSGLNTQMTRWELSFCNQLVEEGFRVICFDNRDCGKSTFTTDGSNDIHSFSLNDFLQHPEKHTAPYSLMDMADDIGDLLHSLGIQRAHIVGRSMGGIIAQLFAYKYPALTKTLILLMSSSFNPALPKADDALIRKMTSSTTSFKDNKPTFIKEKIDFMKAIYGNQFSFNEEKECALIIEDECRKSSLIKPFRQIIALVSYKYDPDVLHSLHVPTLVIHGDQDPLFRTEHAVDLRNNIPNCELILKNGMGHAIPEALFPSLIEDISAFITK</sequence>
<organism evidence="2 3">
    <name type="scientific">Sphingobacterium detergens</name>
    <dbReference type="NCBI Taxonomy" id="1145106"/>
    <lineage>
        <taxon>Bacteria</taxon>
        <taxon>Pseudomonadati</taxon>
        <taxon>Bacteroidota</taxon>
        <taxon>Sphingobacteriia</taxon>
        <taxon>Sphingobacteriales</taxon>
        <taxon>Sphingobacteriaceae</taxon>
        <taxon>Sphingobacterium</taxon>
    </lineage>
</organism>
<dbReference type="Gene3D" id="3.40.50.1820">
    <property type="entry name" value="alpha/beta hydrolase"/>
    <property type="match status" value="1"/>
</dbReference>
<dbReference type="PANTHER" id="PTHR43433:SF5">
    <property type="entry name" value="AB HYDROLASE-1 DOMAIN-CONTAINING PROTEIN"/>
    <property type="match status" value="1"/>
</dbReference>
<dbReference type="AlphaFoldDB" id="A0A420BF33"/>
<name>A0A420BF33_SPHD1</name>
<dbReference type="InterPro" id="IPR050471">
    <property type="entry name" value="AB_hydrolase"/>
</dbReference>
<evidence type="ECO:0000313" key="3">
    <source>
        <dbReference type="Proteomes" id="UP000286246"/>
    </source>
</evidence>
<dbReference type="InterPro" id="IPR022742">
    <property type="entry name" value="Hydrolase_4"/>
</dbReference>
<comment type="caution">
    <text evidence="2">The sequence shown here is derived from an EMBL/GenBank/DDBJ whole genome shotgun (WGS) entry which is preliminary data.</text>
</comment>
<evidence type="ECO:0000259" key="1">
    <source>
        <dbReference type="Pfam" id="PF12146"/>
    </source>
</evidence>
<gene>
    <name evidence="2" type="ORF">DFQ12_0138</name>
</gene>
<protein>
    <submittedName>
        <fullName evidence="2">Pimeloyl-ACP methyl ester carboxylesterase</fullName>
    </submittedName>
</protein>
<dbReference type="GO" id="GO:0046503">
    <property type="term" value="P:glycerolipid catabolic process"/>
    <property type="evidence" value="ECO:0007669"/>
    <property type="project" value="TreeGrafter"/>
</dbReference>
<proteinExistence type="predicted"/>
<dbReference type="EMBL" id="RAPY01000001">
    <property type="protein sequence ID" value="RKE55307.1"/>
    <property type="molecule type" value="Genomic_DNA"/>
</dbReference>
<dbReference type="Proteomes" id="UP000286246">
    <property type="component" value="Unassembled WGS sequence"/>
</dbReference>
<dbReference type="SUPFAM" id="SSF53474">
    <property type="entry name" value="alpha/beta-Hydrolases"/>
    <property type="match status" value="1"/>
</dbReference>
<dbReference type="OrthoDB" id="2247630at2"/>
<dbReference type="RefSeq" id="WP_120257104.1">
    <property type="nucleotide sequence ID" value="NZ_RAPY01000001.1"/>
</dbReference>
<dbReference type="InterPro" id="IPR029058">
    <property type="entry name" value="AB_hydrolase_fold"/>
</dbReference>
<feature type="domain" description="Serine aminopeptidase S33" evidence="1">
    <location>
        <begin position="19"/>
        <end position="278"/>
    </location>
</feature>
<accession>A0A420BF33</accession>
<dbReference type="GO" id="GO:0004806">
    <property type="term" value="F:triacylglycerol lipase activity"/>
    <property type="evidence" value="ECO:0007669"/>
    <property type="project" value="TreeGrafter"/>
</dbReference>
<dbReference type="Pfam" id="PF12146">
    <property type="entry name" value="Hydrolase_4"/>
    <property type="match status" value="1"/>
</dbReference>
<keyword evidence="3" id="KW-1185">Reference proteome</keyword>
<reference evidence="2 3" key="1">
    <citation type="submission" date="2018-09" db="EMBL/GenBank/DDBJ databases">
        <title>Genomic Encyclopedia of Type Strains, Phase III (KMG-III): the genomes of soil and plant-associated and newly described type strains.</title>
        <authorList>
            <person name="Whitman W."/>
        </authorList>
    </citation>
    <scope>NUCLEOTIDE SEQUENCE [LARGE SCALE GENOMIC DNA]</scope>
    <source>
        <strain evidence="2 3">CECT 7938</strain>
    </source>
</reference>
<evidence type="ECO:0000313" key="2">
    <source>
        <dbReference type="EMBL" id="RKE55307.1"/>
    </source>
</evidence>